<evidence type="ECO:0000256" key="9">
    <source>
        <dbReference type="ARBA" id="ARBA00023268"/>
    </source>
</evidence>
<dbReference type="EMBL" id="JASSZA010000001">
    <property type="protein sequence ID" value="KAK2119428.1"/>
    <property type="molecule type" value="Genomic_DNA"/>
</dbReference>
<name>A0ABQ9WCQ1_SAGOE</name>
<dbReference type="Gene3D" id="3.30.70.3290">
    <property type="match status" value="1"/>
</dbReference>
<dbReference type="InterPro" id="IPR001227">
    <property type="entry name" value="Ac_transferase_dom_sf"/>
</dbReference>
<evidence type="ECO:0000256" key="7">
    <source>
        <dbReference type="ARBA" id="ARBA00023098"/>
    </source>
</evidence>
<comment type="pathway">
    <text evidence="1">Lipid metabolism; fatty acid biosynthesis.</text>
</comment>
<dbReference type="SMART" id="SM00827">
    <property type="entry name" value="PKS_AT"/>
    <property type="match status" value="1"/>
</dbReference>
<dbReference type="InterPro" id="IPR016035">
    <property type="entry name" value="Acyl_Trfase/lysoPLipase"/>
</dbReference>
<dbReference type="SUPFAM" id="SSF55048">
    <property type="entry name" value="Probable ACP-binding domain of malonyl-CoA ACP transacylase"/>
    <property type="match status" value="1"/>
</dbReference>
<evidence type="ECO:0000256" key="6">
    <source>
        <dbReference type="ARBA" id="ARBA00023002"/>
    </source>
</evidence>
<dbReference type="InterPro" id="IPR049552">
    <property type="entry name" value="PKS_DH_N"/>
</dbReference>
<dbReference type="Gene3D" id="3.40.366.10">
    <property type="entry name" value="Malonyl-Coenzyme A Acyl Carrier Protein, domain 2"/>
    <property type="match status" value="1"/>
</dbReference>
<dbReference type="InterPro" id="IPR016036">
    <property type="entry name" value="Malonyl_transacylase_ACP-bd"/>
</dbReference>
<evidence type="ECO:0000256" key="3">
    <source>
        <dbReference type="ARBA" id="ARBA00022516"/>
    </source>
</evidence>
<accession>A0ABQ9WCQ1</accession>
<evidence type="ECO:0000313" key="14">
    <source>
        <dbReference type="Proteomes" id="UP001266305"/>
    </source>
</evidence>
<sequence>MGLRTDGIIGHSLGEVACGYADGCLSQEEAVLSAYWRGQCIKEANIPKGAMAAVGLPWEECKQQRCPSGVVSACHNSEDTVTILGPQGLVYEFMEHLKQEGMFAKEGIAPPLLQVLKNTIREPKPCSALWLSTSILEAQWHTSLAHTCSPEYNINNLVSPVLFQEALGHVPEHAVVLEIMPHALLQAVLKRGLKPSCTIIRLMKKDHRDNLELFLTGIDKLHLSGINANPNALFPPVEFPVPRGMPLISPLIKWDHSLAWDMPAAEDFPSGSGSPPATVYTIGTSRESPDHYLVDHCIDGRIIFPTTGYLCLVWKTLARALGLAVEQLPVVFEDVEVHQATILPKIGTTSLEIWLLEASHTFEVSESGHLIVSGKVYQWEDPDPRLFDHPESPAPNPGEPFFLAQAEVYKDLHLCG</sequence>
<comment type="caution">
    <text evidence="11">Lacks conserved residue(s) required for the propagation of feature annotation.</text>
</comment>
<dbReference type="InterPro" id="IPR049900">
    <property type="entry name" value="PKS_mFAS_DH"/>
</dbReference>
<dbReference type="PROSITE" id="PS52019">
    <property type="entry name" value="PKS_MFAS_DH"/>
    <property type="match status" value="1"/>
</dbReference>
<comment type="caution">
    <text evidence="13">The sequence shown here is derived from an EMBL/GenBank/DDBJ whole genome shotgun (WGS) entry which is preliminary data.</text>
</comment>
<keyword evidence="7" id="KW-0443">Lipid metabolism</keyword>
<evidence type="ECO:0000256" key="5">
    <source>
        <dbReference type="ARBA" id="ARBA00022857"/>
    </source>
</evidence>
<keyword evidence="6" id="KW-0560">Oxidoreductase</keyword>
<dbReference type="PANTHER" id="PTHR43775:SF7">
    <property type="entry name" value="FATTY ACID SYNTHASE"/>
    <property type="match status" value="1"/>
</dbReference>
<feature type="region of interest" description="C-terminal hotdog fold" evidence="11">
    <location>
        <begin position="399"/>
        <end position="416"/>
    </location>
</feature>
<organism evidence="13 14">
    <name type="scientific">Saguinus oedipus</name>
    <name type="common">Cotton-top tamarin</name>
    <name type="synonym">Oedipomidas oedipus</name>
    <dbReference type="NCBI Taxonomy" id="9490"/>
    <lineage>
        <taxon>Eukaryota</taxon>
        <taxon>Metazoa</taxon>
        <taxon>Chordata</taxon>
        <taxon>Craniata</taxon>
        <taxon>Vertebrata</taxon>
        <taxon>Euteleostomi</taxon>
        <taxon>Mammalia</taxon>
        <taxon>Eutheria</taxon>
        <taxon>Euarchontoglires</taxon>
        <taxon>Primates</taxon>
        <taxon>Haplorrhini</taxon>
        <taxon>Platyrrhini</taxon>
        <taxon>Cebidae</taxon>
        <taxon>Callitrichinae</taxon>
        <taxon>Saguinus</taxon>
    </lineage>
</organism>
<keyword evidence="9" id="KW-0511">Multifunctional enzyme</keyword>
<keyword evidence="5" id="KW-0521">NADP</keyword>
<dbReference type="InterPro" id="IPR014043">
    <property type="entry name" value="Acyl_transferase_dom"/>
</dbReference>
<evidence type="ECO:0000256" key="2">
    <source>
        <dbReference type="ARBA" id="ARBA00022450"/>
    </source>
</evidence>
<reference evidence="13 14" key="1">
    <citation type="submission" date="2023-05" db="EMBL/GenBank/DDBJ databases">
        <title>B98-5 Cell Line De Novo Hybrid Assembly: An Optical Mapping Approach.</title>
        <authorList>
            <person name="Kananen K."/>
            <person name="Auerbach J.A."/>
            <person name="Kautto E."/>
            <person name="Blachly J.S."/>
        </authorList>
    </citation>
    <scope>NUCLEOTIDE SEQUENCE [LARGE SCALE GENOMIC DNA]</scope>
    <source>
        <strain evidence="13">B95-8</strain>
        <tissue evidence="13">Cell line</tissue>
    </source>
</reference>
<dbReference type="SUPFAM" id="SSF52151">
    <property type="entry name" value="FabD/lysophospholipase-like"/>
    <property type="match status" value="1"/>
</dbReference>
<comment type="catalytic activity">
    <reaction evidence="10">
        <text>holo-[ACP] + malonyl-CoA = malonyl-[ACP] + CoA</text>
        <dbReference type="Rhea" id="RHEA:41792"/>
        <dbReference type="Rhea" id="RHEA-COMP:9623"/>
        <dbReference type="Rhea" id="RHEA-COMP:9685"/>
        <dbReference type="ChEBI" id="CHEBI:57287"/>
        <dbReference type="ChEBI" id="CHEBI:57384"/>
        <dbReference type="ChEBI" id="CHEBI:64479"/>
        <dbReference type="ChEBI" id="CHEBI:78449"/>
        <dbReference type="EC" id="2.3.1.39"/>
    </reaction>
    <physiologicalReaction direction="left-to-right" evidence="10">
        <dbReference type="Rhea" id="RHEA:41793"/>
    </physiologicalReaction>
</comment>
<evidence type="ECO:0000256" key="8">
    <source>
        <dbReference type="ARBA" id="ARBA00023160"/>
    </source>
</evidence>
<evidence type="ECO:0000256" key="10">
    <source>
        <dbReference type="ARBA" id="ARBA00048404"/>
    </source>
</evidence>
<feature type="domain" description="PKS/mFAS DH" evidence="12">
    <location>
        <begin position="256"/>
        <end position="416"/>
    </location>
</feature>
<keyword evidence="3" id="KW-0444">Lipid biosynthesis</keyword>
<evidence type="ECO:0000256" key="1">
    <source>
        <dbReference type="ARBA" id="ARBA00005194"/>
    </source>
</evidence>
<feature type="region of interest" description="N-terminal hotdog fold" evidence="11">
    <location>
        <begin position="256"/>
        <end position="384"/>
    </location>
</feature>
<evidence type="ECO:0000259" key="12">
    <source>
        <dbReference type="PROSITE" id="PS52019"/>
    </source>
</evidence>
<dbReference type="Proteomes" id="UP001266305">
    <property type="component" value="Unassembled WGS sequence"/>
</dbReference>
<keyword evidence="2" id="KW-0596">Phosphopantetheine</keyword>
<dbReference type="Gene3D" id="3.10.129.110">
    <property type="entry name" value="Polyketide synthase dehydratase"/>
    <property type="match status" value="1"/>
</dbReference>
<evidence type="ECO:0000256" key="4">
    <source>
        <dbReference type="ARBA" id="ARBA00022832"/>
    </source>
</evidence>
<proteinExistence type="predicted"/>
<keyword evidence="8" id="KW-0275">Fatty acid biosynthesis</keyword>
<dbReference type="Pfam" id="PF00698">
    <property type="entry name" value="Acyl_transf_1"/>
    <property type="match status" value="1"/>
</dbReference>
<gene>
    <name evidence="13" type="ORF">P7K49_000814</name>
</gene>
<evidence type="ECO:0000256" key="11">
    <source>
        <dbReference type="PROSITE-ProRule" id="PRU01363"/>
    </source>
</evidence>
<keyword evidence="14" id="KW-1185">Reference proteome</keyword>
<dbReference type="InterPro" id="IPR050091">
    <property type="entry name" value="PKS_NRPS_Biosynth_Enz"/>
</dbReference>
<evidence type="ECO:0000313" key="13">
    <source>
        <dbReference type="EMBL" id="KAK2119428.1"/>
    </source>
</evidence>
<dbReference type="Pfam" id="PF21089">
    <property type="entry name" value="PKS_DH_N"/>
    <property type="match status" value="1"/>
</dbReference>
<protein>
    <recommendedName>
        <fullName evidence="12">PKS/mFAS DH domain-containing protein</fullName>
    </recommendedName>
</protein>
<dbReference type="InterPro" id="IPR042104">
    <property type="entry name" value="PKS_dehydratase_sf"/>
</dbReference>
<keyword evidence="4" id="KW-0276">Fatty acid metabolism</keyword>
<dbReference type="PANTHER" id="PTHR43775">
    <property type="entry name" value="FATTY ACID SYNTHASE"/>
    <property type="match status" value="1"/>
</dbReference>